<dbReference type="InterPro" id="IPR011527">
    <property type="entry name" value="ABC1_TM_dom"/>
</dbReference>
<dbReference type="GO" id="GO:0016887">
    <property type="term" value="F:ATP hydrolysis activity"/>
    <property type="evidence" value="ECO:0007669"/>
    <property type="project" value="InterPro"/>
</dbReference>
<gene>
    <name evidence="9" type="ORF">T459_17942</name>
</gene>
<protein>
    <recommendedName>
        <fullName evidence="11">ABC transmembrane type-1 domain-containing protein</fullName>
    </recommendedName>
</protein>
<keyword evidence="5" id="KW-0175">Coiled coil</keyword>
<evidence type="ECO:0000313" key="10">
    <source>
        <dbReference type="Proteomes" id="UP000222542"/>
    </source>
</evidence>
<dbReference type="GO" id="GO:0016020">
    <property type="term" value="C:membrane"/>
    <property type="evidence" value="ECO:0000318"/>
    <property type="project" value="GO_Central"/>
</dbReference>
<keyword evidence="2 6" id="KW-0812">Transmembrane</keyword>
<dbReference type="InterPro" id="IPR003439">
    <property type="entry name" value="ABC_transporter-like_ATP-bd"/>
</dbReference>
<comment type="caution">
    <text evidence="9">The sequence shown here is derived from an EMBL/GenBank/DDBJ whole genome shotgun (WGS) entry which is preliminary data.</text>
</comment>
<name>A0A2G2ZD09_CAPAN</name>
<feature type="transmembrane region" description="Helical" evidence="6">
    <location>
        <begin position="299"/>
        <end position="326"/>
    </location>
</feature>
<reference evidence="9 10" key="2">
    <citation type="journal article" date="2017" name="Genome Biol.">
        <title>New reference genome sequences of hot pepper reveal the massive evolution of plant disease-resistance genes by retroduplication.</title>
        <authorList>
            <person name="Kim S."/>
            <person name="Park J."/>
            <person name="Yeom S.I."/>
            <person name="Kim Y.M."/>
            <person name="Seo E."/>
            <person name="Kim K.T."/>
            <person name="Kim M.S."/>
            <person name="Lee J.M."/>
            <person name="Cheong K."/>
            <person name="Shin H.S."/>
            <person name="Kim S.B."/>
            <person name="Han K."/>
            <person name="Lee J."/>
            <person name="Park M."/>
            <person name="Lee H.A."/>
            <person name="Lee H.Y."/>
            <person name="Lee Y."/>
            <person name="Oh S."/>
            <person name="Lee J.H."/>
            <person name="Choi E."/>
            <person name="Choi E."/>
            <person name="Lee S.E."/>
            <person name="Jeon J."/>
            <person name="Kim H."/>
            <person name="Choi G."/>
            <person name="Song H."/>
            <person name="Lee J."/>
            <person name="Lee S.C."/>
            <person name="Kwon J.K."/>
            <person name="Lee H.Y."/>
            <person name="Koo N."/>
            <person name="Hong Y."/>
            <person name="Kim R.W."/>
            <person name="Kang W.H."/>
            <person name="Huh J.H."/>
            <person name="Kang B.C."/>
            <person name="Yang T.J."/>
            <person name="Lee Y.H."/>
            <person name="Bennetzen J.L."/>
            <person name="Choi D."/>
        </authorList>
    </citation>
    <scope>NUCLEOTIDE SEQUENCE [LARGE SCALE GENOMIC DNA]</scope>
    <source>
        <strain evidence="10">cv. CM334</strain>
    </source>
</reference>
<organism evidence="9 10">
    <name type="scientific">Capsicum annuum</name>
    <name type="common">Capsicum pepper</name>
    <dbReference type="NCBI Taxonomy" id="4072"/>
    <lineage>
        <taxon>Eukaryota</taxon>
        <taxon>Viridiplantae</taxon>
        <taxon>Streptophyta</taxon>
        <taxon>Embryophyta</taxon>
        <taxon>Tracheophyta</taxon>
        <taxon>Spermatophyta</taxon>
        <taxon>Magnoliopsida</taxon>
        <taxon>eudicotyledons</taxon>
        <taxon>Gunneridae</taxon>
        <taxon>Pentapetalae</taxon>
        <taxon>asterids</taxon>
        <taxon>lamiids</taxon>
        <taxon>Solanales</taxon>
        <taxon>Solanaceae</taxon>
        <taxon>Solanoideae</taxon>
        <taxon>Capsiceae</taxon>
        <taxon>Capsicum</taxon>
    </lineage>
</organism>
<dbReference type="InterPro" id="IPR036640">
    <property type="entry name" value="ABC1_TM_sf"/>
</dbReference>
<evidence type="ECO:0000256" key="1">
    <source>
        <dbReference type="ARBA" id="ARBA00004141"/>
    </source>
</evidence>
<dbReference type="GO" id="GO:0055085">
    <property type="term" value="P:transmembrane transport"/>
    <property type="evidence" value="ECO:0000318"/>
    <property type="project" value="GO_Central"/>
</dbReference>
<feature type="transmembrane region" description="Helical" evidence="6">
    <location>
        <begin position="222"/>
        <end position="240"/>
    </location>
</feature>
<dbReference type="SUPFAM" id="SSF52540">
    <property type="entry name" value="P-loop containing nucleoside triphosphate hydrolases"/>
    <property type="match status" value="1"/>
</dbReference>
<keyword evidence="4 6" id="KW-0472">Membrane</keyword>
<dbReference type="InterPro" id="IPR027417">
    <property type="entry name" value="P-loop_NTPase"/>
</dbReference>
<evidence type="ECO:0000259" key="7">
    <source>
        <dbReference type="PROSITE" id="PS50893"/>
    </source>
</evidence>
<keyword evidence="3 6" id="KW-1133">Transmembrane helix</keyword>
<dbReference type="Pfam" id="PF00664">
    <property type="entry name" value="ABC_membrane"/>
    <property type="match status" value="1"/>
</dbReference>
<feature type="coiled-coil region" evidence="5">
    <location>
        <begin position="20"/>
        <end position="47"/>
    </location>
</feature>
<dbReference type="GO" id="GO:0042626">
    <property type="term" value="F:ATPase-coupled transmembrane transporter activity"/>
    <property type="evidence" value="ECO:0000318"/>
    <property type="project" value="GO_Central"/>
</dbReference>
<dbReference type="AlphaFoldDB" id="A0A2G2ZD09"/>
<feature type="domain" description="ABC transporter" evidence="7">
    <location>
        <begin position="398"/>
        <end position="634"/>
    </location>
</feature>
<dbReference type="EMBL" id="AYRZ02000006">
    <property type="protein sequence ID" value="PHT79890.1"/>
    <property type="molecule type" value="Genomic_DNA"/>
</dbReference>
<dbReference type="PROSITE" id="PS50893">
    <property type="entry name" value="ABC_TRANSPORTER_2"/>
    <property type="match status" value="1"/>
</dbReference>
<dbReference type="Proteomes" id="UP000222542">
    <property type="component" value="Unassembled WGS sequence"/>
</dbReference>
<dbReference type="STRING" id="4072.A0A2G2ZD09"/>
<dbReference type="OMA" id="HIFNRIN"/>
<evidence type="ECO:0000256" key="4">
    <source>
        <dbReference type="ARBA" id="ARBA00023136"/>
    </source>
</evidence>
<reference evidence="9 10" key="1">
    <citation type="journal article" date="2014" name="Nat. Genet.">
        <title>Genome sequence of the hot pepper provides insights into the evolution of pungency in Capsicum species.</title>
        <authorList>
            <person name="Kim S."/>
            <person name="Park M."/>
            <person name="Yeom S.I."/>
            <person name="Kim Y.M."/>
            <person name="Lee J.M."/>
            <person name="Lee H.A."/>
            <person name="Seo E."/>
            <person name="Choi J."/>
            <person name="Cheong K."/>
            <person name="Kim K.T."/>
            <person name="Jung K."/>
            <person name="Lee G.W."/>
            <person name="Oh S.K."/>
            <person name="Bae C."/>
            <person name="Kim S.B."/>
            <person name="Lee H.Y."/>
            <person name="Kim S.Y."/>
            <person name="Kim M.S."/>
            <person name="Kang B.C."/>
            <person name="Jo Y.D."/>
            <person name="Yang H.B."/>
            <person name="Jeong H.J."/>
            <person name="Kang W.H."/>
            <person name="Kwon J.K."/>
            <person name="Shin C."/>
            <person name="Lim J.Y."/>
            <person name="Park J.H."/>
            <person name="Huh J.H."/>
            <person name="Kim J.S."/>
            <person name="Kim B.D."/>
            <person name="Cohen O."/>
            <person name="Paran I."/>
            <person name="Suh M.C."/>
            <person name="Lee S.B."/>
            <person name="Kim Y.K."/>
            <person name="Shin Y."/>
            <person name="Noh S.J."/>
            <person name="Park J."/>
            <person name="Seo Y.S."/>
            <person name="Kwon S.Y."/>
            <person name="Kim H.A."/>
            <person name="Park J.M."/>
            <person name="Kim H.J."/>
            <person name="Choi S.B."/>
            <person name="Bosland P.W."/>
            <person name="Reeves G."/>
            <person name="Jo S.H."/>
            <person name="Lee B.W."/>
            <person name="Cho H.T."/>
            <person name="Choi H.S."/>
            <person name="Lee M.S."/>
            <person name="Yu Y."/>
            <person name="Do Choi Y."/>
            <person name="Park B.S."/>
            <person name="van Deynze A."/>
            <person name="Ashrafi H."/>
            <person name="Hill T."/>
            <person name="Kim W.T."/>
            <person name="Pai H.S."/>
            <person name="Ahn H.K."/>
            <person name="Yeam I."/>
            <person name="Giovannoni J.J."/>
            <person name="Rose J.K."/>
            <person name="Sorensen I."/>
            <person name="Lee S.J."/>
            <person name="Kim R.W."/>
            <person name="Choi I.Y."/>
            <person name="Choi B.S."/>
            <person name="Lim J.S."/>
            <person name="Lee Y.H."/>
            <person name="Choi D."/>
        </authorList>
    </citation>
    <scope>NUCLEOTIDE SEQUENCE [LARGE SCALE GENOMIC DNA]</scope>
    <source>
        <strain evidence="10">cv. CM334</strain>
    </source>
</reference>
<comment type="subcellular location">
    <subcellularLocation>
        <location evidence="1">Membrane</location>
        <topology evidence="1">Multi-pass membrane protein</topology>
    </subcellularLocation>
</comment>
<feature type="domain" description="ABC transmembrane type-1" evidence="8">
    <location>
        <begin position="76"/>
        <end position="364"/>
    </location>
</feature>
<evidence type="ECO:0000256" key="5">
    <source>
        <dbReference type="SAM" id="Coils"/>
    </source>
</evidence>
<dbReference type="CDD" id="cd18577">
    <property type="entry name" value="ABC_6TM_Pgp_ABCB1_D1_like"/>
    <property type="match status" value="1"/>
</dbReference>
<evidence type="ECO:0000313" key="9">
    <source>
        <dbReference type="EMBL" id="PHT79890.1"/>
    </source>
</evidence>
<feature type="transmembrane region" description="Helical" evidence="6">
    <location>
        <begin position="123"/>
        <end position="145"/>
    </location>
</feature>
<dbReference type="InterPro" id="IPR039421">
    <property type="entry name" value="Type_1_exporter"/>
</dbReference>
<evidence type="ECO:0000256" key="6">
    <source>
        <dbReference type="SAM" id="Phobius"/>
    </source>
</evidence>
<evidence type="ECO:0000259" key="8">
    <source>
        <dbReference type="PROSITE" id="PS50929"/>
    </source>
</evidence>
<dbReference type="GO" id="GO:0140359">
    <property type="term" value="F:ABC-type transporter activity"/>
    <property type="evidence" value="ECO:0007669"/>
    <property type="project" value="InterPro"/>
</dbReference>
<evidence type="ECO:0008006" key="11">
    <source>
        <dbReference type="Google" id="ProtNLM"/>
    </source>
</evidence>
<dbReference type="Gramene" id="PHT79890">
    <property type="protein sequence ID" value="PHT79890"/>
    <property type="gene ID" value="T459_17942"/>
</dbReference>
<sequence length="639" mass="71082">MFVLDMLKHKHINRAKYVCMKITERKMAQVREAIDDHNEQREKTDVDSAIKKAAAETLPFHKLLSEADSLDWTLMALGTLGSIVHGLAQPVGYYLLGKALDAFGNNIDDIPAMVRALNKVVPFVWYMAFATFPAGVLEIGCWMYASQRQVARLRLKFLSAVLRQDIGTFDTELTSGKVLTGIGNHMSLIQDTIGEKLGHFLSCIATFGSGVLIAFVSCWEVSLLSLLVVPLIMVTGASYTKRMTEISTIKMAYLSEATSMVEETISQIRTVFAFVGENLSIKSFSDCIERQMRISKKEALIKGVGTGMFQTITFTSWALIVWVGAVVVTAKRSTGGDVIAAVMSILFGAISLTYAAPDIQIFNQAKAAGKEVFQMIDRKPTINADFGGMTSEVIDGNINIRDVHFAYPSRQDKLVLQGFTLSIPAGKVVALVGSSGCGKSTIISLLMRFYDPMRGDILLDNHNIKDLDLKFLRRNIGVVSQEPSLFAGSIKDNIKMGNIDANDQQIERAALLANAHSFISQLPDQYLTEVRPLSFIYMINCFIRLILERKKKKYSRLHSLWYPVPHIFNRINGKIFYIHEVMGKTMQEGTGKLMIYNNNTPSLIPQVGAGRIGCTQTLSIERLFQTDPRLKRNLTDARK</sequence>
<dbReference type="SUPFAM" id="SSF90123">
    <property type="entry name" value="ABC transporter transmembrane region"/>
    <property type="match status" value="1"/>
</dbReference>
<dbReference type="GO" id="GO:0005524">
    <property type="term" value="F:ATP binding"/>
    <property type="evidence" value="ECO:0007669"/>
    <property type="project" value="InterPro"/>
</dbReference>
<accession>A0A2G2ZD09</accession>
<dbReference type="PANTHER" id="PTHR24222">
    <property type="entry name" value="ABC TRANSPORTER B FAMILY"/>
    <property type="match status" value="1"/>
</dbReference>
<dbReference type="PROSITE" id="PS50929">
    <property type="entry name" value="ABC_TM1F"/>
    <property type="match status" value="1"/>
</dbReference>
<dbReference type="Pfam" id="PF00005">
    <property type="entry name" value="ABC_tran"/>
    <property type="match status" value="1"/>
</dbReference>
<keyword evidence="10" id="KW-1185">Reference proteome</keyword>
<dbReference type="Gene3D" id="3.40.50.300">
    <property type="entry name" value="P-loop containing nucleotide triphosphate hydrolases"/>
    <property type="match status" value="1"/>
</dbReference>
<dbReference type="PANTHER" id="PTHR24222:SF83">
    <property type="entry name" value="ABC TRANSPORTER B FAMILY MEMBER 19"/>
    <property type="match status" value="1"/>
</dbReference>
<evidence type="ECO:0000256" key="2">
    <source>
        <dbReference type="ARBA" id="ARBA00022692"/>
    </source>
</evidence>
<dbReference type="Gene3D" id="1.20.1560.10">
    <property type="entry name" value="ABC transporter type 1, transmembrane domain"/>
    <property type="match status" value="1"/>
</dbReference>
<evidence type="ECO:0000256" key="3">
    <source>
        <dbReference type="ARBA" id="ARBA00022989"/>
    </source>
</evidence>
<feature type="transmembrane region" description="Helical" evidence="6">
    <location>
        <begin position="338"/>
        <end position="356"/>
    </location>
</feature>
<proteinExistence type="predicted"/>